<feature type="region of interest" description="Disordered" evidence="6">
    <location>
        <begin position="557"/>
        <end position="606"/>
    </location>
</feature>
<reference evidence="9" key="1">
    <citation type="submission" date="2025-08" db="UniProtKB">
        <authorList>
            <consortium name="RefSeq"/>
        </authorList>
    </citation>
    <scope>IDENTIFICATION</scope>
    <source>
        <tissue evidence="9">Gonads</tissue>
    </source>
</reference>
<organism evidence="8 9">
    <name type="scientific">Sitophilus oryzae</name>
    <name type="common">Rice weevil</name>
    <name type="synonym">Curculio oryzae</name>
    <dbReference type="NCBI Taxonomy" id="7048"/>
    <lineage>
        <taxon>Eukaryota</taxon>
        <taxon>Metazoa</taxon>
        <taxon>Ecdysozoa</taxon>
        <taxon>Arthropoda</taxon>
        <taxon>Hexapoda</taxon>
        <taxon>Insecta</taxon>
        <taxon>Pterygota</taxon>
        <taxon>Neoptera</taxon>
        <taxon>Endopterygota</taxon>
        <taxon>Coleoptera</taxon>
        <taxon>Polyphaga</taxon>
        <taxon>Cucujiformia</taxon>
        <taxon>Curculionidae</taxon>
        <taxon>Dryophthorinae</taxon>
        <taxon>Sitophilus</taxon>
    </lineage>
</organism>
<evidence type="ECO:0000256" key="5">
    <source>
        <dbReference type="ARBA" id="ARBA00023242"/>
    </source>
</evidence>
<keyword evidence="3" id="KW-0863">Zinc-finger</keyword>
<keyword evidence="2" id="KW-0479">Metal-binding</keyword>
<feature type="compositionally biased region" description="Basic residues" evidence="6">
    <location>
        <begin position="1"/>
        <end position="13"/>
    </location>
</feature>
<dbReference type="InterPro" id="IPR006568">
    <property type="entry name" value="PSP_pro-rich"/>
</dbReference>
<evidence type="ECO:0000256" key="1">
    <source>
        <dbReference type="ARBA" id="ARBA00004123"/>
    </source>
</evidence>
<feature type="compositionally biased region" description="Basic and acidic residues" evidence="6">
    <location>
        <begin position="40"/>
        <end position="62"/>
    </location>
</feature>
<proteinExistence type="predicted"/>
<keyword evidence="8" id="KW-1185">Reference proteome</keyword>
<dbReference type="AlphaFoldDB" id="A0A6J2Y4L6"/>
<feature type="region of interest" description="Disordered" evidence="6">
    <location>
        <begin position="107"/>
        <end position="126"/>
    </location>
</feature>
<dbReference type="GO" id="GO:0003723">
    <property type="term" value="F:RNA binding"/>
    <property type="evidence" value="ECO:0007669"/>
    <property type="project" value="TreeGrafter"/>
</dbReference>
<dbReference type="PANTHER" id="PTHR13316:SF0">
    <property type="entry name" value="ZINC FINGER CCHC DOMAIN-CONTAINING PROTEIN 8"/>
    <property type="match status" value="1"/>
</dbReference>
<dbReference type="SMART" id="SM00581">
    <property type="entry name" value="PSP"/>
    <property type="match status" value="1"/>
</dbReference>
<keyword evidence="4" id="KW-0862">Zinc</keyword>
<feature type="compositionally biased region" description="Basic and acidic residues" evidence="6">
    <location>
        <begin position="572"/>
        <end position="581"/>
    </location>
</feature>
<dbReference type="OrthoDB" id="8026949at2759"/>
<protein>
    <submittedName>
        <fullName evidence="9">Zinc finger CCHC domain-containing protein 8 homolog</fullName>
    </submittedName>
</protein>
<sequence>MASPRRHPRKRKTRGSDNIFEVSERDLSPEPEESLDDEPESKVLKSRDSDVADSRQNNDESNLKTLCLSPKEQNISNEIIILDDSLDVGKNCDDVIVLNDSQDDENLNKTKCNDSLDGTKEEQNSKQKEDIIVNSTETNLNETILEEGEVCESACVPLITIKFVDKSTADIYRERFCKFIESFIELEITSKDDLTINVNKDVSLDPKDWVVLDNTLGSSDKKEDLLELLSVQNQVKLNDQNETNKKRKKKKKQKDLFVVDTTPEITLHKDRLKYSAKFVIDDKPNDEESRASPIPKANSMCFNCGQQHSLIECTEPRNHQKIAANRQMFQNKNKSVRYHLGSDQRYGHLQPGQISDDLRKALGLKKNQIPSYVYQMRILGYPPGWLEDAKTSHSDLSMFDLDGKNVKNMNLPRTKATEVQATSVQEKQNLPKKLEKESKNFRLFKCHSNIFPNWSEIGECEYYRVPPFSNNHSKDKMLEFFEKQCMKEEDDCLAQDMEIDIDNTNELDDTEIRQESIDNMILQGDSDSGNVPSPSLRDLEKEKNRVLEELKKSTEVASWDLPSEENTVSSMPEKELIKTEDEVSQNEEINKEIEEESNSKTEEDDSKVNCISPVNFEIATKSVTSKIYGTPILKSTTPYNRLPNPDNFAKGVSQVIDFENLPNSTGKYEQMSGLIQKVRNTLKKINKS</sequence>
<dbReference type="Pfam" id="PF04046">
    <property type="entry name" value="PSP"/>
    <property type="match status" value="1"/>
</dbReference>
<evidence type="ECO:0000256" key="6">
    <source>
        <dbReference type="SAM" id="MobiDB-lite"/>
    </source>
</evidence>
<dbReference type="Proteomes" id="UP000504635">
    <property type="component" value="Unplaced"/>
</dbReference>
<evidence type="ECO:0000313" key="9">
    <source>
        <dbReference type="RefSeq" id="XP_030757909.1"/>
    </source>
</evidence>
<name>A0A6J2Y4L6_SITOR</name>
<dbReference type="PANTHER" id="PTHR13316">
    <property type="entry name" value="ZINC FINGER, CCHC DOMAIN CONTAINING 8"/>
    <property type="match status" value="1"/>
</dbReference>
<feature type="domain" description="PSP proline-rich" evidence="7">
    <location>
        <begin position="346"/>
        <end position="398"/>
    </location>
</feature>
<dbReference type="KEGG" id="soy:115883662"/>
<evidence type="ECO:0000256" key="2">
    <source>
        <dbReference type="ARBA" id="ARBA00022723"/>
    </source>
</evidence>
<accession>A0A6J2Y4L6</accession>
<dbReference type="GO" id="GO:0008270">
    <property type="term" value="F:zinc ion binding"/>
    <property type="evidence" value="ECO:0007669"/>
    <property type="project" value="UniProtKB-KW"/>
</dbReference>
<gene>
    <name evidence="9" type="primary">LOC115883662</name>
</gene>
<dbReference type="GeneID" id="115883662"/>
<dbReference type="RefSeq" id="XP_030757909.1">
    <property type="nucleotide sequence ID" value="XM_030902049.1"/>
</dbReference>
<feature type="compositionally biased region" description="Acidic residues" evidence="6">
    <location>
        <begin position="29"/>
        <end position="39"/>
    </location>
</feature>
<evidence type="ECO:0000259" key="7">
    <source>
        <dbReference type="SMART" id="SM00581"/>
    </source>
</evidence>
<dbReference type="InParanoid" id="A0A6J2Y4L6"/>
<dbReference type="InterPro" id="IPR052115">
    <property type="entry name" value="NEXT_complex_subunit_ZCCHC8"/>
</dbReference>
<comment type="subcellular location">
    <subcellularLocation>
        <location evidence="1">Nucleus</location>
    </subcellularLocation>
</comment>
<dbReference type="GO" id="GO:0071013">
    <property type="term" value="C:catalytic step 2 spliceosome"/>
    <property type="evidence" value="ECO:0007669"/>
    <property type="project" value="TreeGrafter"/>
</dbReference>
<dbReference type="FunCoup" id="A0A6J2Y4L6">
    <property type="interactions" value="98"/>
</dbReference>
<evidence type="ECO:0000313" key="8">
    <source>
        <dbReference type="Proteomes" id="UP000504635"/>
    </source>
</evidence>
<evidence type="ECO:0000256" key="4">
    <source>
        <dbReference type="ARBA" id="ARBA00022833"/>
    </source>
</evidence>
<keyword evidence="5" id="KW-0539">Nucleus</keyword>
<feature type="compositionally biased region" description="Basic and acidic residues" evidence="6">
    <location>
        <begin position="588"/>
        <end position="601"/>
    </location>
</feature>
<feature type="region of interest" description="Disordered" evidence="6">
    <location>
        <begin position="1"/>
        <end position="62"/>
    </location>
</feature>
<evidence type="ECO:0000256" key="3">
    <source>
        <dbReference type="ARBA" id="ARBA00022771"/>
    </source>
</evidence>